<protein>
    <submittedName>
        <fullName evidence="2">Uncharacterized protein</fullName>
    </submittedName>
</protein>
<dbReference type="RefSeq" id="WP_329249290.1">
    <property type="nucleotide sequence ID" value="NZ_BAABHF010000028.1"/>
</dbReference>
<dbReference type="Proteomes" id="UP001500503">
    <property type="component" value="Unassembled WGS sequence"/>
</dbReference>
<gene>
    <name evidence="2" type="ORF">GCM10023191_054520</name>
</gene>
<keyword evidence="1" id="KW-0472">Membrane</keyword>
<keyword evidence="3" id="KW-1185">Reference proteome</keyword>
<sequence>MEETDPKRRPPLGMREITAVGSGLGTFILVDAIMMYSAFERNIMHDHDTNLVAQALALMLLAWGLGGFLAWKMTGFMRLYGVGLMCGWTFLTLFSLGFCTGLNPRV</sequence>
<feature type="transmembrane region" description="Helical" evidence="1">
    <location>
        <begin position="17"/>
        <end position="39"/>
    </location>
</feature>
<evidence type="ECO:0000313" key="2">
    <source>
        <dbReference type="EMBL" id="GAA4502662.1"/>
    </source>
</evidence>
<dbReference type="EMBL" id="BAABHF010000028">
    <property type="protein sequence ID" value="GAA4502662.1"/>
    <property type="molecule type" value="Genomic_DNA"/>
</dbReference>
<accession>A0ABP8QIH1</accession>
<feature type="transmembrane region" description="Helical" evidence="1">
    <location>
        <begin position="51"/>
        <end position="71"/>
    </location>
</feature>
<feature type="transmembrane region" description="Helical" evidence="1">
    <location>
        <begin position="78"/>
        <end position="98"/>
    </location>
</feature>
<organism evidence="2 3">
    <name type="scientific">Actinoallomurus oryzae</name>
    <dbReference type="NCBI Taxonomy" id="502180"/>
    <lineage>
        <taxon>Bacteria</taxon>
        <taxon>Bacillati</taxon>
        <taxon>Actinomycetota</taxon>
        <taxon>Actinomycetes</taxon>
        <taxon>Streptosporangiales</taxon>
        <taxon>Thermomonosporaceae</taxon>
        <taxon>Actinoallomurus</taxon>
    </lineage>
</organism>
<evidence type="ECO:0000313" key="3">
    <source>
        <dbReference type="Proteomes" id="UP001500503"/>
    </source>
</evidence>
<proteinExistence type="predicted"/>
<keyword evidence="1" id="KW-1133">Transmembrane helix</keyword>
<name>A0ABP8QIH1_9ACTN</name>
<reference evidence="3" key="1">
    <citation type="journal article" date="2019" name="Int. J. Syst. Evol. Microbiol.">
        <title>The Global Catalogue of Microorganisms (GCM) 10K type strain sequencing project: providing services to taxonomists for standard genome sequencing and annotation.</title>
        <authorList>
            <consortium name="The Broad Institute Genomics Platform"/>
            <consortium name="The Broad Institute Genome Sequencing Center for Infectious Disease"/>
            <person name="Wu L."/>
            <person name="Ma J."/>
        </authorList>
    </citation>
    <scope>NUCLEOTIDE SEQUENCE [LARGE SCALE GENOMIC DNA]</scope>
    <source>
        <strain evidence="3">JCM 17933</strain>
    </source>
</reference>
<evidence type="ECO:0000256" key="1">
    <source>
        <dbReference type="SAM" id="Phobius"/>
    </source>
</evidence>
<keyword evidence="1" id="KW-0812">Transmembrane</keyword>
<comment type="caution">
    <text evidence="2">The sequence shown here is derived from an EMBL/GenBank/DDBJ whole genome shotgun (WGS) entry which is preliminary data.</text>
</comment>